<dbReference type="RefSeq" id="WP_350775713.1">
    <property type="nucleotide sequence ID" value="NZ_JBEPEK010000001.1"/>
</dbReference>
<feature type="region of interest" description="Disordered" evidence="1">
    <location>
        <begin position="45"/>
        <end position="70"/>
    </location>
</feature>
<organism evidence="2 3">
    <name type="scientific">Streptomyces hyaluromycini</name>
    <dbReference type="NCBI Taxonomy" id="1377993"/>
    <lineage>
        <taxon>Bacteria</taxon>
        <taxon>Bacillati</taxon>
        <taxon>Actinomycetota</taxon>
        <taxon>Actinomycetes</taxon>
        <taxon>Kitasatosporales</taxon>
        <taxon>Streptomycetaceae</taxon>
        <taxon>Streptomyces</taxon>
    </lineage>
</organism>
<dbReference type="EMBL" id="JBEPEK010000001">
    <property type="protein sequence ID" value="MER7177890.1"/>
    <property type="molecule type" value="Genomic_DNA"/>
</dbReference>
<comment type="caution">
    <text evidence="2">The sequence shown here is derived from an EMBL/GenBank/DDBJ whole genome shotgun (WGS) entry which is preliminary data.</text>
</comment>
<dbReference type="NCBIfam" id="NF041708">
    <property type="entry name" value="RiPP_phane_HaaA"/>
    <property type="match status" value="1"/>
</dbReference>
<accession>A0ABV1WLZ8</accession>
<sequence>MPSPTSVTEPHTITAVGPAAAEPMAVGTAVLDRVAARVRQRLEAEETAEGMTGRFGDGSHAASLIWPWPL</sequence>
<evidence type="ECO:0000313" key="3">
    <source>
        <dbReference type="Proteomes" id="UP001474181"/>
    </source>
</evidence>
<name>A0ABV1WLZ8_9ACTN</name>
<evidence type="ECO:0000256" key="1">
    <source>
        <dbReference type="SAM" id="MobiDB-lite"/>
    </source>
</evidence>
<gene>
    <name evidence="2" type="primary">haaA</name>
    <name evidence="2" type="ORF">ABT404_00045</name>
</gene>
<dbReference type="Proteomes" id="UP001474181">
    <property type="component" value="Unassembled WGS sequence"/>
</dbReference>
<reference evidence="2 3" key="1">
    <citation type="submission" date="2024-06" db="EMBL/GenBank/DDBJ databases">
        <title>The Natural Products Discovery Center: Release of the First 8490 Sequenced Strains for Exploring Actinobacteria Biosynthetic Diversity.</title>
        <authorList>
            <person name="Kalkreuter E."/>
            <person name="Kautsar S.A."/>
            <person name="Yang D."/>
            <person name="Bader C.D."/>
            <person name="Teijaro C.N."/>
            <person name="Fluegel L."/>
            <person name="Davis C.M."/>
            <person name="Simpson J.R."/>
            <person name="Lauterbach L."/>
            <person name="Steele A.D."/>
            <person name="Gui C."/>
            <person name="Meng S."/>
            <person name="Li G."/>
            <person name="Viehrig K."/>
            <person name="Ye F."/>
            <person name="Su P."/>
            <person name="Kiefer A.F."/>
            <person name="Nichols A."/>
            <person name="Cepeda A.J."/>
            <person name="Yan W."/>
            <person name="Fan B."/>
            <person name="Jiang Y."/>
            <person name="Adhikari A."/>
            <person name="Zheng C.-J."/>
            <person name="Schuster L."/>
            <person name="Cowan T.M."/>
            <person name="Smanski M.J."/>
            <person name="Chevrette M.G."/>
            <person name="De Carvalho L.P.S."/>
            <person name="Shen B."/>
        </authorList>
    </citation>
    <scope>NUCLEOTIDE SEQUENCE [LARGE SCALE GENOMIC DNA]</scope>
    <source>
        <strain evidence="2 3">NPDC000234</strain>
    </source>
</reference>
<keyword evidence="3" id="KW-1185">Reference proteome</keyword>
<proteinExistence type="predicted"/>
<protein>
    <submittedName>
        <fullName evidence="2">HaaA family cyclophane-containing RiPP peptide</fullName>
    </submittedName>
</protein>
<evidence type="ECO:0000313" key="2">
    <source>
        <dbReference type="EMBL" id="MER7177890.1"/>
    </source>
</evidence>